<keyword evidence="1" id="KW-0175">Coiled coil</keyword>
<dbReference type="Proteomes" id="UP000735302">
    <property type="component" value="Unassembled WGS sequence"/>
</dbReference>
<dbReference type="EMBL" id="BLXT01003865">
    <property type="protein sequence ID" value="GFO07392.1"/>
    <property type="molecule type" value="Genomic_DNA"/>
</dbReference>
<feature type="compositionally biased region" description="Basic and acidic residues" evidence="2">
    <location>
        <begin position="390"/>
        <end position="405"/>
    </location>
</feature>
<dbReference type="GO" id="GO:0042393">
    <property type="term" value="F:histone binding"/>
    <property type="evidence" value="ECO:0007669"/>
    <property type="project" value="InterPro"/>
</dbReference>
<dbReference type="GO" id="GO:0042981">
    <property type="term" value="P:regulation of apoptotic process"/>
    <property type="evidence" value="ECO:0007669"/>
    <property type="project" value="TreeGrafter"/>
</dbReference>
<dbReference type="GO" id="GO:0003714">
    <property type="term" value="F:transcription corepressor activity"/>
    <property type="evidence" value="ECO:0007669"/>
    <property type="project" value="TreeGrafter"/>
</dbReference>
<comment type="caution">
    <text evidence="4">The sequence shown here is derived from an EMBL/GenBank/DDBJ whole genome shotgun (WGS) entry which is preliminary data.</text>
</comment>
<feature type="coiled-coil region" evidence="1">
    <location>
        <begin position="3"/>
        <end position="33"/>
    </location>
</feature>
<feature type="compositionally biased region" description="Acidic residues" evidence="2">
    <location>
        <begin position="323"/>
        <end position="332"/>
    </location>
</feature>
<feature type="compositionally biased region" description="Low complexity" evidence="2">
    <location>
        <begin position="373"/>
        <end position="386"/>
    </location>
</feature>
<keyword evidence="5" id="KW-1185">Reference proteome</keyword>
<dbReference type="GO" id="GO:0050681">
    <property type="term" value="F:nuclear androgen receptor binding"/>
    <property type="evidence" value="ECO:0007669"/>
    <property type="project" value="TreeGrafter"/>
</dbReference>
<feature type="region of interest" description="Disordered" evidence="2">
    <location>
        <begin position="302"/>
        <end position="428"/>
    </location>
</feature>
<evidence type="ECO:0000256" key="1">
    <source>
        <dbReference type="SAM" id="Coils"/>
    </source>
</evidence>
<evidence type="ECO:0000313" key="4">
    <source>
        <dbReference type="EMBL" id="GFO07392.1"/>
    </source>
</evidence>
<feature type="region of interest" description="Disordered" evidence="2">
    <location>
        <begin position="547"/>
        <end position="580"/>
    </location>
</feature>
<feature type="compositionally biased region" description="Acidic residues" evidence="2">
    <location>
        <begin position="339"/>
        <end position="352"/>
    </location>
</feature>
<dbReference type="Pfam" id="PF20920">
    <property type="entry name" value="DAXX_hist_bd"/>
    <property type="match status" value="1"/>
</dbReference>
<evidence type="ECO:0000256" key="2">
    <source>
        <dbReference type="SAM" id="MobiDB-lite"/>
    </source>
</evidence>
<feature type="region of interest" description="Disordered" evidence="2">
    <location>
        <begin position="254"/>
        <end position="275"/>
    </location>
</feature>
<protein>
    <submittedName>
        <fullName evidence="4">Death domain-associated protein 6-like</fullName>
    </submittedName>
</protein>
<dbReference type="AlphaFoldDB" id="A0AAV4AKH4"/>
<dbReference type="PANTHER" id="PTHR12766:SF7">
    <property type="entry name" value="DEATH DOMAIN-ASSOCIATED PROTEIN 6"/>
    <property type="match status" value="1"/>
</dbReference>
<reference evidence="4 5" key="1">
    <citation type="journal article" date="2021" name="Elife">
        <title>Chloroplast acquisition without the gene transfer in kleptoplastic sea slugs, Plakobranchus ocellatus.</title>
        <authorList>
            <person name="Maeda T."/>
            <person name="Takahashi S."/>
            <person name="Yoshida T."/>
            <person name="Shimamura S."/>
            <person name="Takaki Y."/>
            <person name="Nagai Y."/>
            <person name="Toyoda A."/>
            <person name="Suzuki Y."/>
            <person name="Arimoto A."/>
            <person name="Ishii H."/>
            <person name="Satoh N."/>
            <person name="Nishiyama T."/>
            <person name="Hasebe M."/>
            <person name="Maruyama T."/>
            <person name="Minagawa J."/>
            <person name="Obokata J."/>
            <person name="Shigenobu S."/>
        </authorList>
    </citation>
    <scope>NUCLEOTIDE SEQUENCE [LARGE SCALE GENOMIC DNA]</scope>
</reference>
<feature type="domain" description="Daxx histone-binding" evidence="3">
    <location>
        <begin position="123"/>
        <end position="210"/>
    </location>
</feature>
<name>A0AAV4AKH4_9GAST</name>
<feature type="compositionally biased region" description="Acidic residues" evidence="2">
    <location>
        <begin position="360"/>
        <end position="370"/>
    </location>
</feature>
<evidence type="ECO:0000259" key="3">
    <source>
        <dbReference type="Pfam" id="PF20920"/>
    </source>
</evidence>
<feature type="compositionally biased region" description="Acidic residues" evidence="2">
    <location>
        <begin position="411"/>
        <end position="421"/>
    </location>
</feature>
<dbReference type="Gene3D" id="1.20.58.2170">
    <property type="match status" value="1"/>
</dbReference>
<dbReference type="PANTHER" id="PTHR12766">
    <property type="entry name" value="DEATH DOMAIN-ASSOCIATED PROTEIN 6 DAXX"/>
    <property type="match status" value="1"/>
</dbReference>
<organism evidence="4 5">
    <name type="scientific">Plakobranchus ocellatus</name>
    <dbReference type="NCBI Taxonomy" id="259542"/>
    <lineage>
        <taxon>Eukaryota</taxon>
        <taxon>Metazoa</taxon>
        <taxon>Spiralia</taxon>
        <taxon>Lophotrochozoa</taxon>
        <taxon>Mollusca</taxon>
        <taxon>Gastropoda</taxon>
        <taxon>Heterobranchia</taxon>
        <taxon>Euthyneura</taxon>
        <taxon>Panpulmonata</taxon>
        <taxon>Sacoglossa</taxon>
        <taxon>Placobranchoidea</taxon>
        <taxon>Plakobranchidae</taxon>
        <taxon>Plakobranchus</taxon>
    </lineage>
</organism>
<accession>A0AAV4AKH4</accession>
<feature type="compositionally biased region" description="Basic and acidic residues" evidence="2">
    <location>
        <begin position="254"/>
        <end position="271"/>
    </location>
</feature>
<dbReference type="GO" id="GO:0003713">
    <property type="term" value="F:transcription coactivator activity"/>
    <property type="evidence" value="ECO:0007669"/>
    <property type="project" value="TreeGrafter"/>
</dbReference>
<dbReference type="InterPro" id="IPR046426">
    <property type="entry name" value="DAXX_histone-bd_sf"/>
</dbReference>
<dbReference type="InterPro" id="IPR046378">
    <property type="entry name" value="DAXX_histone-bd"/>
</dbReference>
<evidence type="ECO:0000313" key="5">
    <source>
        <dbReference type="Proteomes" id="UP000735302"/>
    </source>
</evidence>
<dbReference type="GO" id="GO:0016605">
    <property type="term" value="C:PML body"/>
    <property type="evidence" value="ECO:0007669"/>
    <property type="project" value="TreeGrafter"/>
</dbReference>
<dbReference type="GO" id="GO:0006334">
    <property type="term" value="P:nucleosome assembly"/>
    <property type="evidence" value="ECO:0007669"/>
    <property type="project" value="TreeGrafter"/>
</dbReference>
<gene>
    <name evidence="4" type="ORF">PoB_003389700</name>
</gene>
<proteinExistence type="predicted"/>
<sequence>MKSKDAEEKKVNAEEEKQRLERLLQNLHDEIQKCQGFELSLDDMKSEDSVYIQKDKLEKRCVEVWNNLCEVTRCTSSTGRPTERSIKFNGTRYREINHKLERFLNRTKSFPDITDVRRVIKETNSKYKLNLSDSMILSIAVEAFKDIGEMLQSCRLEDFMETFDAHETDGFSTGASGRDPYWTDPELRRKLDRNQEIATRNLEKVLFRYSQLQESLKGKVMSEKGGNGSVKCAKVWTRRIETVILTSESEENLHGEAGDDVHTFHKDKGKSENLPVNPYLYGKEISSPKKCQSLTGNSVYLAKPPNSRDADLAPGEDSTISIEESESSDSDEDGKCDNEAEYESKDEDDEDNVANALVESNEDPGDESEPEIVSSPSLVCFSPSSVGQSDRGRKVREGSRKRDEMAQDGQFTEDPEDEQGEENNPSIVSVPINLVRNTANSVAIEEQKLVNQGSKQLASMHNLQDDNVLNEHGKKFQGLKYKRYNRNISVLPHSFASLPKYQNSDDSRLASVRLNDSKERGEKFQRLTHKQLSRNISVLPLSFASLPKEQDSEDSGLKSASLDVDESETSQALSSDSDDNFSLECTKQGTWQNTKAKRWRSNADIFPASRKALKNVDGLSIVLDDSSDGEGKIDDRLSIYHKKTKTSSKTKLSYQLSTDQLKT</sequence>